<dbReference type="AlphaFoldDB" id="A0A2J8XIU2"/>
<protein>
    <submittedName>
        <fullName evidence="2">BAG1 isoform 12</fullName>
    </submittedName>
</protein>
<name>A0A2J8XIU2_PONAB</name>
<proteinExistence type="predicted"/>
<feature type="compositionally biased region" description="Basic and acidic residues" evidence="1">
    <location>
        <begin position="1"/>
        <end position="20"/>
    </location>
</feature>
<feature type="region of interest" description="Disordered" evidence="1">
    <location>
        <begin position="1"/>
        <end position="31"/>
    </location>
</feature>
<evidence type="ECO:0000313" key="2">
    <source>
        <dbReference type="EMBL" id="PNJ81921.1"/>
    </source>
</evidence>
<reference evidence="2" key="1">
    <citation type="submission" date="2017-12" db="EMBL/GenBank/DDBJ databases">
        <title>High-resolution comparative analysis of great ape genomes.</title>
        <authorList>
            <person name="Pollen A."/>
            <person name="Hastie A."/>
            <person name="Hormozdiari F."/>
            <person name="Dougherty M."/>
            <person name="Liu R."/>
            <person name="Chaisson M."/>
            <person name="Hoppe E."/>
            <person name="Hill C."/>
            <person name="Pang A."/>
            <person name="Hillier L."/>
            <person name="Baker C."/>
            <person name="Armstrong J."/>
            <person name="Shendure J."/>
            <person name="Paten B."/>
            <person name="Wilson R."/>
            <person name="Chao H."/>
            <person name="Schneider V."/>
            <person name="Ventura M."/>
            <person name="Kronenberg Z."/>
            <person name="Murali S."/>
            <person name="Gordon D."/>
            <person name="Cantsilieris S."/>
            <person name="Munson K."/>
            <person name="Nelson B."/>
            <person name="Raja A."/>
            <person name="Underwood J."/>
            <person name="Diekhans M."/>
            <person name="Fiddes I."/>
            <person name="Haussler D."/>
            <person name="Eichler E."/>
        </authorList>
    </citation>
    <scope>NUCLEOTIDE SEQUENCE [LARGE SCALE GENOMIC DNA]</scope>
    <source>
        <strain evidence="2">Susie</strain>
    </source>
</reference>
<organism evidence="2">
    <name type="scientific">Pongo abelii</name>
    <name type="common">Sumatran orangutan</name>
    <name type="synonym">Pongo pygmaeus abelii</name>
    <dbReference type="NCBI Taxonomy" id="9601"/>
    <lineage>
        <taxon>Eukaryota</taxon>
        <taxon>Metazoa</taxon>
        <taxon>Chordata</taxon>
        <taxon>Craniata</taxon>
        <taxon>Vertebrata</taxon>
        <taxon>Euteleostomi</taxon>
        <taxon>Mammalia</taxon>
        <taxon>Eutheria</taxon>
        <taxon>Euarchontoglires</taxon>
        <taxon>Primates</taxon>
        <taxon>Haplorrhini</taxon>
        <taxon>Catarrhini</taxon>
        <taxon>Hominidae</taxon>
        <taxon>Pongo</taxon>
    </lineage>
</organism>
<gene>
    <name evidence="2" type="ORF">CR201_G0001997</name>
</gene>
<evidence type="ECO:0000256" key="1">
    <source>
        <dbReference type="SAM" id="MobiDB-lite"/>
    </source>
</evidence>
<sequence>MNRSQEVTRDEEATRSEEAMRSTTFMLPRSRAAVNQLSKTWPRLLKRS</sequence>
<feature type="non-terminal residue" evidence="2">
    <location>
        <position position="48"/>
    </location>
</feature>
<dbReference type="EMBL" id="NDHI03003365">
    <property type="protein sequence ID" value="PNJ81921.1"/>
    <property type="molecule type" value="Genomic_DNA"/>
</dbReference>
<comment type="caution">
    <text evidence="2">The sequence shown here is derived from an EMBL/GenBank/DDBJ whole genome shotgun (WGS) entry which is preliminary data.</text>
</comment>
<accession>A0A2J8XIU2</accession>